<evidence type="ECO:0000256" key="1">
    <source>
        <dbReference type="ARBA" id="ARBA00001424"/>
    </source>
</evidence>
<comment type="similarity">
    <text evidence="3">Belongs to the peptidase M24B family.</text>
</comment>
<dbReference type="GO" id="GO:0004177">
    <property type="term" value="F:aminopeptidase activity"/>
    <property type="evidence" value="ECO:0007669"/>
    <property type="project" value="UniProtKB-KW"/>
</dbReference>
<comment type="caution">
    <text evidence="9">The sequence shown here is derived from an EMBL/GenBank/DDBJ whole genome shotgun (WGS) entry which is preliminary data.</text>
</comment>
<dbReference type="SMART" id="SM01011">
    <property type="entry name" value="AMP_N"/>
    <property type="match status" value="1"/>
</dbReference>
<dbReference type="InterPro" id="IPR000994">
    <property type="entry name" value="Pept_M24"/>
</dbReference>
<keyword evidence="5" id="KW-0479">Metal-binding</keyword>
<comment type="catalytic activity">
    <reaction evidence="1">
        <text>Release of any N-terminal amino acid, including proline, that is linked to proline, even from a dipeptide or tripeptide.</text>
        <dbReference type="EC" id="3.4.11.9"/>
    </reaction>
</comment>
<dbReference type="Proteomes" id="UP000646749">
    <property type="component" value="Unassembled WGS sequence"/>
</dbReference>
<dbReference type="InterPro" id="IPR029149">
    <property type="entry name" value="Creatin/AminoP/Spt16_N"/>
</dbReference>
<sequence>MSERVPATSSHDLPVPPALAEFMLGGWGPTEAPVRTDPGVAGWAAKRRARLSGMFPGEHLVIPAGGPPVRSNDQFFRFRPGSDYTWLTGDGDRGGVLVLNPAGEATLYTDEPPRPGTAAYWTDRNAGIVWNGPRADLATLGEALEIRCRPMGELATTLGAAGRTRLLRTVDPVVDALVPVTDPVADGDLVVALADLRLIKDEWEVGQLQHAVDVTVRGFEDVVRALPAALAGGGERWLEGTFARRARTDGEEVGYQPIVAAGGHAAVLHWNRNTGPVRPGQLLLLDAGVEVGSRYTADITRVLPVDGRFSPLQRDVYELVRRANDAAIGQLRPGAMFRDYHWAAMAVFAAGLVDLGLLRCSVEEALDPERQLYRRWTLCGSGHMLGLDVHDCGRATTARYVEGELQAGMVLTVEPGLYFQPNDELVPAELRGLGMRIEEDLLVTEEGSQNLSAALPRTADDVESWMSGLAG</sequence>
<dbReference type="SUPFAM" id="SSF55920">
    <property type="entry name" value="Creatinase/aminopeptidase"/>
    <property type="match status" value="1"/>
</dbReference>
<keyword evidence="7" id="KW-0464">Manganese</keyword>
<evidence type="ECO:0000256" key="3">
    <source>
        <dbReference type="ARBA" id="ARBA00008766"/>
    </source>
</evidence>
<keyword evidence="9" id="KW-0645">Protease</keyword>
<dbReference type="EMBL" id="BONW01000008">
    <property type="protein sequence ID" value="GIG87146.1"/>
    <property type="molecule type" value="Genomic_DNA"/>
</dbReference>
<dbReference type="PANTHER" id="PTHR43226:SF4">
    <property type="entry name" value="XAA-PRO AMINOPEPTIDASE 3"/>
    <property type="match status" value="1"/>
</dbReference>
<evidence type="ECO:0000256" key="2">
    <source>
        <dbReference type="ARBA" id="ARBA00001936"/>
    </source>
</evidence>
<dbReference type="Gene3D" id="3.40.350.10">
    <property type="entry name" value="Creatinase/prolidase N-terminal domain"/>
    <property type="match status" value="1"/>
</dbReference>
<gene>
    <name evidence="9" type="primary">pepP2</name>
    <name evidence="9" type="ORF">Pen02_20820</name>
</gene>
<reference evidence="9 10" key="1">
    <citation type="submission" date="2021-01" db="EMBL/GenBank/DDBJ databases">
        <title>Whole genome shotgun sequence of Plantactinospora endophytica NBRC 110450.</title>
        <authorList>
            <person name="Komaki H."/>
            <person name="Tamura T."/>
        </authorList>
    </citation>
    <scope>NUCLEOTIDE SEQUENCE [LARGE SCALE GENOMIC DNA]</scope>
    <source>
        <strain evidence="9 10">NBRC 110450</strain>
    </source>
</reference>
<dbReference type="Pfam" id="PF00557">
    <property type="entry name" value="Peptidase_M24"/>
    <property type="match status" value="1"/>
</dbReference>
<accession>A0ABQ4DXI3</accession>
<dbReference type="InterPro" id="IPR036005">
    <property type="entry name" value="Creatinase/aminopeptidase-like"/>
</dbReference>
<keyword evidence="9" id="KW-0031">Aminopeptidase</keyword>
<name>A0ABQ4DXI3_9ACTN</name>
<dbReference type="SUPFAM" id="SSF53092">
    <property type="entry name" value="Creatinase/prolidase N-terminal domain"/>
    <property type="match status" value="1"/>
</dbReference>
<dbReference type="RefSeq" id="WP_203865724.1">
    <property type="nucleotide sequence ID" value="NZ_BONW01000008.1"/>
</dbReference>
<dbReference type="EC" id="3.4.11.9" evidence="4"/>
<dbReference type="Gene3D" id="3.90.230.10">
    <property type="entry name" value="Creatinase/methionine aminopeptidase superfamily"/>
    <property type="match status" value="1"/>
</dbReference>
<evidence type="ECO:0000259" key="8">
    <source>
        <dbReference type="SMART" id="SM01011"/>
    </source>
</evidence>
<feature type="domain" description="Aminopeptidase P N-terminal" evidence="8">
    <location>
        <begin position="38"/>
        <end position="175"/>
    </location>
</feature>
<protein>
    <recommendedName>
        <fullName evidence="4">Xaa-Pro aminopeptidase</fullName>
        <ecNumber evidence="4">3.4.11.9</ecNumber>
    </recommendedName>
</protein>
<evidence type="ECO:0000256" key="6">
    <source>
        <dbReference type="ARBA" id="ARBA00022801"/>
    </source>
</evidence>
<evidence type="ECO:0000313" key="9">
    <source>
        <dbReference type="EMBL" id="GIG87146.1"/>
    </source>
</evidence>
<evidence type="ECO:0000256" key="7">
    <source>
        <dbReference type="ARBA" id="ARBA00023211"/>
    </source>
</evidence>
<evidence type="ECO:0000313" key="10">
    <source>
        <dbReference type="Proteomes" id="UP000646749"/>
    </source>
</evidence>
<dbReference type="CDD" id="cd01087">
    <property type="entry name" value="Prolidase"/>
    <property type="match status" value="1"/>
</dbReference>
<evidence type="ECO:0000256" key="5">
    <source>
        <dbReference type="ARBA" id="ARBA00022723"/>
    </source>
</evidence>
<organism evidence="9 10">
    <name type="scientific">Plantactinospora endophytica</name>
    <dbReference type="NCBI Taxonomy" id="673535"/>
    <lineage>
        <taxon>Bacteria</taxon>
        <taxon>Bacillati</taxon>
        <taxon>Actinomycetota</taxon>
        <taxon>Actinomycetes</taxon>
        <taxon>Micromonosporales</taxon>
        <taxon>Micromonosporaceae</taxon>
        <taxon>Plantactinospora</taxon>
    </lineage>
</organism>
<proteinExistence type="inferred from homology"/>
<dbReference type="PANTHER" id="PTHR43226">
    <property type="entry name" value="XAA-PRO AMINOPEPTIDASE 3"/>
    <property type="match status" value="1"/>
</dbReference>
<dbReference type="InterPro" id="IPR052433">
    <property type="entry name" value="X-Pro_dipept-like"/>
</dbReference>
<comment type="cofactor">
    <cofactor evidence="2">
        <name>Mn(2+)</name>
        <dbReference type="ChEBI" id="CHEBI:29035"/>
    </cofactor>
</comment>
<dbReference type="InterPro" id="IPR007865">
    <property type="entry name" value="Aminopep_P_N"/>
</dbReference>
<keyword evidence="6" id="KW-0378">Hydrolase</keyword>
<evidence type="ECO:0000256" key="4">
    <source>
        <dbReference type="ARBA" id="ARBA00012574"/>
    </source>
</evidence>
<dbReference type="Pfam" id="PF05195">
    <property type="entry name" value="AMP_N"/>
    <property type="match status" value="1"/>
</dbReference>
<keyword evidence="10" id="KW-1185">Reference proteome</keyword>